<reference evidence="1 2" key="1">
    <citation type="submission" date="2021-03" db="EMBL/GenBank/DDBJ databases">
        <title>The complete genome sequence of Acetobacter sacchari TBRC 11175.</title>
        <authorList>
            <person name="Charoenyingcharoen P."/>
            <person name="Yukphan P."/>
        </authorList>
    </citation>
    <scope>NUCLEOTIDE SEQUENCE [LARGE SCALE GENOMIC DNA]</scope>
    <source>
        <strain evidence="1 2">TBRC 11175</strain>
    </source>
</reference>
<sequence>MTPPVHPALEAVLCELVEPFDPRLAEAVRNQPFHRAALIKAFCDSFAVQYPNRAVWLDTLRQNAFRAIVLDKIGRGVASDDEIAGLVYAEVARIPVHGQVPAWQADAVFRLTRELRAANASVAA</sequence>
<gene>
    <name evidence="1" type="ORF">J2D73_10985</name>
</gene>
<organism evidence="1 2">
    <name type="scientific">Acetobacter sacchari</name>
    <dbReference type="NCBI Taxonomy" id="2661687"/>
    <lineage>
        <taxon>Bacteria</taxon>
        <taxon>Pseudomonadati</taxon>
        <taxon>Pseudomonadota</taxon>
        <taxon>Alphaproteobacteria</taxon>
        <taxon>Acetobacterales</taxon>
        <taxon>Acetobacteraceae</taxon>
        <taxon>Acetobacter</taxon>
    </lineage>
</organism>
<comment type="caution">
    <text evidence="1">The sequence shown here is derived from an EMBL/GenBank/DDBJ whole genome shotgun (WGS) entry which is preliminary data.</text>
</comment>
<accession>A0ABS3LWM8</accession>
<dbReference type="Proteomes" id="UP000664771">
    <property type="component" value="Unassembled WGS sequence"/>
</dbReference>
<protein>
    <submittedName>
        <fullName evidence="1">Uncharacterized protein</fullName>
    </submittedName>
</protein>
<keyword evidence="2" id="KW-1185">Reference proteome</keyword>
<proteinExistence type="predicted"/>
<dbReference type="EMBL" id="JAFVMF010000010">
    <property type="protein sequence ID" value="MBO1360312.1"/>
    <property type="molecule type" value="Genomic_DNA"/>
</dbReference>
<evidence type="ECO:0000313" key="1">
    <source>
        <dbReference type="EMBL" id="MBO1360312.1"/>
    </source>
</evidence>
<name>A0ABS3LWM8_9PROT</name>
<evidence type="ECO:0000313" key="2">
    <source>
        <dbReference type="Proteomes" id="UP000664771"/>
    </source>
</evidence>
<dbReference type="RefSeq" id="WP_207881588.1">
    <property type="nucleotide sequence ID" value="NZ_JAFVMF010000010.1"/>
</dbReference>